<organism evidence="2 3">
    <name type="scientific">Thanatephorus cucumeris (strain AG1-IA)</name>
    <name type="common">Rice sheath blight fungus</name>
    <name type="synonym">Rhizoctonia solani</name>
    <dbReference type="NCBI Taxonomy" id="983506"/>
    <lineage>
        <taxon>Eukaryota</taxon>
        <taxon>Fungi</taxon>
        <taxon>Dikarya</taxon>
        <taxon>Basidiomycota</taxon>
        <taxon>Agaricomycotina</taxon>
        <taxon>Agaricomycetes</taxon>
        <taxon>Cantharellales</taxon>
        <taxon>Ceratobasidiaceae</taxon>
        <taxon>Rhizoctonia</taxon>
        <taxon>Rhizoctonia solani AG-1</taxon>
    </lineage>
</organism>
<name>L8WBI7_THACA</name>
<feature type="compositionally biased region" description="Polar residues" evidence="1">
    <location>
        <begin position="1"/>
        <end position="33"/>
    </location>
</feature>
<dbReference type="EMBL" id="AFRT01006189">
    <property type="protein sequence ID" value="ELU35541.1"/>
    <property type="molecule type" value="Genomic_DNA"/>
</dbReference>
<sequence>MDLQASDQPKNSSKKATASGEQALESNVNNNNETQEDIEVWLVTPLATMRGNVL</sequence>
<accession>L8WBI7</accession>
<protein>
    <submittedName>
        <fullName evidence="2">Uncharacterized protein</fullName>
    </submittedName>
</protein>
<evidence type="ECO:0000313" key="2">
    <source>
        <dbReference type="EMBL" id="ELU35541.1"/>
    </source>
</evidence>
<dbReference type="AlphaFoldDB" id="L8WBI7"/>
<dbReference type="Proteomes" id="UP000011668">
    <property type="component" value="Unassembled WGS sequence"/>
</dbReference>
<comment type="caution">
    <text evidence="2">The sequence shown here is derived from an EMBL/GenBank/DDBJ whole genome shotgun (WGS) entry which is preliminary data.</text>
</comment>
<proteinExistence type="predicted"/>
<gene>
    <name evidence="2" type="ORF">AG1IA_10429</name>
</gene>
<feature type="region of interest" description="Disordered" evidence="1">
    <location>
        <begin position="1"/>
        <end position="38"/>
    </location>
</feature>
<keyword evidence="3" id="KW-1185">Reference proteome</keyword>
<evidence type="ECO:0000313" key="3">
    <source>
        <dbReference type="Proteomes" id="UP000011668"/>
    </source>
</evidence>
<reference evidence="2 3" key="1">
    <citation type="journal article" date="2013" name="Nat. Commun.">
        <title>The evolution and pathogenic mechanisms of the rice sheath blight pathogen.</title>
        <authorList>
            <person name="Zheng A."/>
            <person name="Lin R."/>
            <person name="Xu L."/>
            <person name="Qin P."/>
            <person name="Tang C."/>
            <person name="Ai P."/>
            <person name="Zhang D."/>
            <person name="Liu Y."/>
            <person name="Sun Z."/>
            <person name="Feng H."/>
            <person name="Wang Y."/>
            <person name="Chen Y."/>
            <person name="Liang X."/>
            <person name="Fu R."/>
            <person name="Li Q."/>
            <person name="Zhang J."/>
            <person name="Yu X."/>
            <person name="Xie Z."/>
            <person name="Ding L."/>
            <person name="Guan P."/>
            <person name="Tang J."/>
            <person name="Liang Y."/>
            <person name="Wang S."/>
            <person name="Deng Q."/>
            <person name="Li S."/>
            <person name="Zhu J."/>
            <person name="Wang L."/>
            <person name="Liu H."/>
            <person name="Li P."/>
        </authorList>
    </citation>
    <scope>NUCLEOTIDE SEQUENCE [LARGE SCALE GENOMIC DNA]</scope>
    <source>
        <strain evidence="3">AG-1 IA</strain>
    </source>
</reference>
<dbReference type="HOGENOM" id="CLU_3052019_0_0_1"/>
<evidence type="ECO:0000256" key="1">
    <source>
        <dbReference type="SAM" id="MobiDB-lite"/>
    </source>
</evidence>